<dbReference type="EMBL" id="JARKIE010000078">
    <property type="protein sequence ID" value="KAJ7688547.1"/>
    <property type="molecule type" value="Genomic_DNA"/>
</dbReference>
<dbReference type="AlphaFoldDB" id="A0AAD7GCY0"/>
<gene>
    <name evidence="2" type="ORF">B0H17DRAFT_1202836</name>
</gene>
<evidence type="ECO:0000313" key="2">
    <source>
        <dbReference type="EMBL" id="KAJ7688547.1"/>
    </source>
</evidence>
<dbReference type="Proteomes" id="UP001221757">
    <property type="component" value="Unassembled WGS sequence"/>
</dbReference>
<proteinExistence type="predicted"/>
<accession>A0AAD7GCY0</accession>
<comment type="caution">
    <text evidence="2">The sequence shown here is derived from an EMBL/GenBank/DDBJ whole genome shotgun (WGS) entry which is preliminary data.</text>
</comment>
<keyword evidence="3" id="KW-1185">Reference proteome</keyword>
<feature type="compositionally biased region" description="Basic and acidic residues" evidence="1">
    <location>
        <begin position="1"/>
        <end position="15"/>
    </location>
</feature>
<sequence>MISSRNFDKDYERWEGVGGPAAGAPARVAGRQPRAPSSALAHHGSKQRKIPNALTPGVGNSPGHLTPHSTSAQVDVPVRLCGSAAQHLNQQRYGRTSPMVSSVGAAPPAISNVRARGSDVGVSRGGNFNGQEDDERLKPTLLQVLTC</sequence>
<feature type="region of interest" description="Disordered" evidence="1">
    <location>
        <begin position="110"/>
        <end position="133"/>
    </location>
</feature>
<reference evidence="2" key="1">
    <citation type="submission" date="2023-03" db="EMBL/GenBank/DDBJ databases">
        <title>Massive genome expansion in bonnet fungi (Mycena s.s.) driven by repeated elements and novel gene families across ecological guilds.</title>
        <authorList>
            <consortium name="Lawrence Berkeley National Laboratory"/>
            <person name="Harder C.B."/>
            <person name="Miyauchi S."/>
            <person name="Viragh M."/>
            <person name="Kuo A."/>
            <person name="Thoen E."/>
            <person name="Andreopoulos B."/>
            <person name="Lu D."/>
            <person name="Skrede I."/>
            <person name="Drula E."/>
            <person name="Henrissat B."/>
            <person name="Morin E."/>
            <person name="Kohler A."/>
            <person name="Barry K."/>
            <person name="LaButti K."/>
            <person name="Morin E."/>
            <person name="Salamov A."/>
            <person name="Lipzen A."/>
            <person name="Mereny Z."/>
            <person name="Hegedus B."/>
            <person name="Baldrian P."/>
            <person name="Stursova M."/>
            <person name="Weitz H."/>
            <person name="Taylor A."/>
            <person name="Grigoriev I.V."/>
            <person name="Nagy L.G."/>
            <person name="Martin F."/>
            <person name="Kauserud H."/>
        </authorList>
    </citation>
    <scope>NUCLEOTIDE SEQUENCE</scope>
    <source>
        <strain evidence="2">CBHHK067</strain>
    </source>
</reference>
<feature type="compositionally biased region" description="Low complexity" evidence="1">
    <location>
        <begin position="22"/>
        <end position="36"/>
    </location>
</feature>
<protein>
    <submittedName>
        <fullName evidence="2">Uncharacterized protein</fullName>
    </submittedName>
</protein>
<name>A0AAD7GCY0_MYCRO</name>
<feature type="region of interest" description="Disordered" evidence="1">
    <location>
        <begin position="1"/>
        <end position="70"/>
    </location>
</feature>
<evidence type="ECO:0000313" key="3">
    <source>
        <dbReference type="Proteomes" id="UP001221757"/>
    </source>
</evidence>
<evidence type="ECO:0000256" key="1">
    <source>
        <dbReference type="SAM" id="MobiDB-lite"/>
    </source>
</evidence>
<organism evidence="2 3">
    <name type="scientific">Mycena rosella</name>
    <name type="common">Pink bonnet</name>
    <name type="synonym">Agaricus rosellus</name>
    <dbReference type="NCBI Taxonomy" id="1033263"/>
    <lineage>
        <taxon>Eukaryota</taxon>
        <taxon>Fungi</taxon>
        <taxon>Dikarya</taxon>
        <taxon>Basidiomycota</taxon>
        <taxon>Agaricomycotina</taxon>
        <taxon>Agaricomycetes</taxon>
        <taxon>Agaricomycetidae</taxon>
        <taxon>Agaricales</taxon>
        <taxon>Marasmiineae</taxon>
        <taxon>Mycenaceae</taxon>
        <taxon>Mycena</taxon>
    </lineage>
</organism>